<evidence type="ECO:0000256" key="5">
    <source>
        <dbReference type="ARBA" id="ARBA00022475"/>
    </source>
</evidence>
<evidence type="ECO:0000256" key="8">
    <source>
        <dbReference type="ARBA" id="ARBA00022723"/>
    </source>
</evidence>
<feature type="binding site" description="axial binding residue" evidence="20">
    <location>
        <position position="208"/>
    </location>
    <ligand>
        <name>heme b</name>
        <dbReference type="ChEBI" id="CHEBI:60344"/>
        <label>1</label>
    </ligand>
    <ligandPart>
        <name>Fe</name>
        <dbReference type="ChEBI" id="CHEBI:18248"/>
    </ligandPart>
</feature>
<comment type="function">
    <text evidence="15">Does not seem to have nitrate reductase activity.</text>
</comment>
<dbReference type="FunFam" id="1.20.950.20:FF:000001">
    <property type="entry name" value="Respiratory nitrate reductase subunit gamma"/>
    <property type="match status" value="1"/>
</dbReference>
<dbReference type="InterPro" id="IPR003816">
    <property type="entry name" value="Nitrate_red_gam"/>
</dbReference>
<evidence type="ECO:0000256" key="7">
    <source>
        <dbReference type="ARBA" id="ARBA00022692"/>
    </source>
</evidence>
<evidence type="ECO:0000256" key="16">
    <source>
        <dbReference type="ARBA" id="ARBA00061095"/>
    </source>
</evidence>
<dbReference type="NCBIfam" id="TIGR00351">
    <property type="entry name" value="narI"/>
    <property type="match status" value="1"/>
</dbReference>
<keyword evidence="14 21" id="KW-0472">Membrane</keyword>
<dbReference type="InterPro" id="IPR023234">
    <property type="entry name" value="NarG-like_domain"/>
</dbReference>
<evidence type="ECO:0000256" key="15">
    <source>
        <dbReference type="ARBA" id="ARBA00056200"/>
    </source>
</evidence>
<evidence type="ECO:0000256" key="1">
    <source>
        <dbReference type="ARBA" id="ARBA00001942"/>
    </source>
</evidence>
<evidence type="ECO:0000256" key="18">
    <source>
        <dbReference type="ARBA" id="ARBA00061480"/>
    </source>
</evidence>
<evidence type="ECO:0000256" key="2">
    <source>
        <dbReference type="ARBA" id="ARBA00001970"/>
    </source>
</evidence>
<dbReference type="GO" id="GO:0005886">
    <property type="term" value="C:plasma membrane"/>
    <property type="evidence" value="ECO:0007669"/>
    <property type="project" value="UniProtKB-SubCell"/>
</dbReference>
<dbReference type="PANTHER" id="PTHR30598">
    <property type="entry name" value="NITRATE REDUCTASE PRIVATE CHAPERONE, REDOX ENZYME MATURATION PROTEIN REMP FAMILY"/>
    <property type="match status" value="1"/>
</dbReference>
<dbReference type="GO" id="GO:0008940">
    <property type="term" value="F:nitrate reductase activity"/>
    <property type="evidence" value="ECO:0007669"/>
    <property type="project" value="InterPro"/>
</dbReference>
<dbReference type="GO" id="GO:0009325">
    <property type="term" value="C:nitrate reductase complex"/>
    <property type="evidence" value="ECO:0007669"/>
    <property type="project" value="InterPro"/>
</dbReference>
<protein>
    <recommendedName>
        <fullName evidence="19">Nitrate reductase-like protein NarX</fullName>
    </recommendedName>
</protein>
<comment type="cofactor">
    <cofactor evidence="1">
        <name>Mo-bis(molybdopterin guanine dinucleotide)</name>
        <dbReference type="ChEBI" id="CHEBI:60539"/>
    </cofactor>
</comment>
<feature type="transmembrane region" description="Helical" evidence="21">
    <location>
        <begin position="50"/>
        <end position="72"/>
    </location>
</feature>
<dbReference type="Proteomes" id="UP000195981">
    <property type="component" value="Unassembled WGS sequence"/>
</dbReference>
<dbReference type="Pfam" id="PF02665">
    <property type="entry name" value="Nitrate_red_gam"/>
    <property type="match status" value="1"/>
</dbReference>
<evidence type="ECO:0000256" key="21">
    <source>
        <dbReference type="SAM" id="Phobius"/>
    </source>
</evidence>
<dbReference type="RefSeq" id="WP_087104349.1">
    <property type="nucleotide sequence ID" value="NZ_FWFG01000069.1"/>
</dbReference>
<proteinExistence type="inferred from homology"/>
<evidence type="ECO:0000259" key="22">
    <source>
        <dbReference type="Pfam" id="PF02665"/>
    </source>
</evidence>
<feature type="binding site" description="axial binding residue" evidence="20">
    <location>
        <position position="59"/>
    </location>
    <ligand>
        <name>heme b</name>
        <dbReference type="ChEBI" id="CHEBI:60344"/>
        <label>1</label>
    </ligand>
    <ligandPart>
        <name>Fe</name>
        <dbReference type="ChEBI" id="CHEBI:18248"/>
    </ligandPart>
</feature>
<dbReference type="GO" id="GO:0020037">
    <property type="term" value="F:heme binding"/>
    <property type="evidence" value="ECO:0007669"/>
    <property type="project" value="TreeGrafter"/>
</dbReference>
<feature type="transmembrane region" description="Helical" evidence="21">
    <location>
        <begin position="92"/>
        <end position="114"/>
    </location>
</feature>
<organism evidence="23 24">
    <name type="scientific">Brachybacterium nesterenkovii</name>
    <dbReference type="NCBI Taxonomy" id="47847"/>
    <lineage>
        <taxon>Bacteria</taxon>
        <taxon>Bacillati</taxon>
        <taxon>Actinomycetota</taxon>
        <taxon>Actinomycetes</taxon>
        <taxon>Micrococcales</taxon>
        <taxon>Dermabacteraceae</taxon>
        <taxon>Brachybacterium</taxon>
    </lineage>
</organism>
<dbReference type="SUPFAM" id="SSF103501">
    <property type="entry name" value="Respiratory nitrate reductase 1 gamma chain"/>
    <property type="match status" value="1"/>
</dbReference>
<evidence type="ECO:0000313" key="23">
    <source>
        <dbReference type="EMBL" id="SLM92563.1"/>
    </source>
</evidence>
<keyword evidence="9" id="KW-0249">Electron transport</keyword>
<comment type="similarity">
    <text evidence="16">In the central section; belongs to the NarJ/NarW family.</text>
</comment>
<name>A0A1X6X1V7_9MICO</name>
<feature type="transmembrane region" description="Helical" evidence="21">
    <location>
        <begin position="179"/>
        <end position="201"/>
    </location>
</feature>
<evidence type="ECO:0000313" key="24">
    <source>
        <dbReference type="Proteomes" id="UP000195981"/>
    </source>
</evidence>
<keyword evidence="5" id="KW-1003">Cell membrane</keyword>
<dbReference type="GO" id="GO:0046872">
    <property type="term" value="F:metal ion binding"/>
    <property type="evidence" value="ECO:0007669"/>
    <property type="project" value="UniProtKB-KW"/>
</dbReference>
<keyword evidence="8" id="KW-0479">Metal-binding</keyword>
<evidence type="ECO:0000256" key="6">
    <source>
        <dbReference type="ARBA" id="ARBA00022617"/>
    </source>
</evidence>
<evidence type="ECO:0000256" key="14">
    <source>
        <dbReference type="ARBA" id="ARBA00023136"/>
    </source>
</evidence>
<gene>
    <name evidence="23" type="ORF">FM110_08500</name>
</gene>
<keyword evidence="13" id="KW-0534">Nitrate assimilation</keyword>
<evidence type="ECO:0000256" key="13">
    <source>
        <dbReference type="ARBA" id="ARBA00023063"/>
    </source>
</evidence>
<reference evidence="23 24" key="1">
    <citation type="submission" date="2017-02" db="EMBL/GenBank/DDBJ databases">
        <authorList>
            <person name="Peterson S.W."/>
        </authorList>
    </citation>
    <scope>NUCLEOTIDE SEQUENCE [LARGE SCALE GENOMIC DNA]</scope>
    <source>
        <strain evidence="23 24">CIP104813</strain>
    </source>
</reference>
<keyword evidence="11 23" id="KW-0560">Oxidoreductase</keyword>
<accession>A0A1X6X1V7</accession>
<keyword evidence="12 20" id="KW-0408">Iron</keyword>
<comment type="subcellular location">
    <subcellularLocation>
        <location evidence="3">Cell membrane</location>
        <topology evidence="3">Multi-pass membrane protein</topology>
    </subcellularLocation>
</comment>
<keyword evidence="24" id="KW-1185">Reference proteome</keyword>
<evidence type="ECO:0000256" key="10">
    <source>
        <dbReference type="ARBA" id="ARBA00022989"/>
    </source>
</evidence>
<feature type="domain" description="NarG-like" evidence="22">
    <location>
        <begin position="9"/>
        <end position="227"/>
    </location>
</feature>
<evidence type="ECO:0000256" key="19">
    <source>
        <dbReference type="ARBA" id="ARBA00071287"/>
    </source>
</evidence>
<feature type="transmembrane region" description="Helical" evidence="21">
    <location>
        <begin position="6"/>
        <end position="29"/>
    </location>
</feature>
<feature type="binding site" description="axial binding residue" evidence="20">
    <location>
        <position position="69"/>
    </location>
    <ligand>
        <name>heme b</name>
        <dbReference type="ChEBI" id="CHEBI:60344"/>
        <label>1</label>
    </ligand>
    <ligandPart>
        <name>Fe</name>
        <dbReference type="ChEBI" id="CHEBI:18248"/>
    </ligandPart>
</feature>
<evidence type="ECO:0000256" key="20">
    <source>
        <dbReference type="PIRSR" id="PIRSR603816-1"/>
    </source>
</evidence>
<keyword evidence="4" id="KW-0813">Transport</keyword>
<dbReference type="Gene3D" id="1.20.950.20">
    <property type="entry name" value="Transmembrane di-heme cytochromes, Chain C"/>
    <property type="match status" value="1"/>
</dbReference>
<dbReference type="EMBL" id="FWFG01000069">
    <property type="protein sequence ID" value="SLM92563.1"/>
    <property type="molecule type" value="Genomic_DNA"/>
</dbReference>
<keyword evidence="7 21" id="KW-0812">Transmembrane</keyword>
<evidence type="ECO:0000256" key="3">
    <source>
        <dbReference type="ARBA" id="ARBA00004651"/>
    </source>
</evidence>
<evidence type="ECO:0000256" key="9">
    <source>
        <dbReference type="ARBA" id="ARBA00022982"/>
    </source>
</evidence>
<keyword evidence="6 20" id="KW-0349">Heme</keyword>
<dbReference type="GO" id="GO:0042128">
    <property type="term" value="P:nitrate assimilation"/>
    <property type="evidence" value="ECO:0007669"/>
    <property type="project" value="UniProtKB-KW"/>
</dbReference>
<evidence type="ECO:0000256" key="11">
    <source>
        <dbReference type="ARBA" id="ARBA00023002"/>
    </source>
</evidence>
<feature type="transmembrane region" description="Helical" evidence="21">
    <location>
        <begin position="134"/>
        <end position="154"/>
    </location>
</feature>
<comment type="cofactor">
    <cofactor evidence="2">
        <name>heme b</name>
        <dbReference type="ChEBI" id="CHEBI:60344"/>
    </cofactor>
</comment>
<dbReference type="PANTHER" id="PTHR30598:SF3">
    <property type="entry name" value="RESPIRATORY NITRATE REDUCTASE 1 GAMMA CHAIN"/>
    <property type="match status" value="1"/>
</dbReference>
<evidence type="ECO:0000256" key="4">
    <source>
        <dbReference type="ARBA" id="ARBA00022448"/>
    </source>
</evidence>
<dbReference type="OrthoDB" id="9788113at2"/>
<sequence>MNETPKYATLLWVVVPYVVLAVFVLGHVWRFSKDRFGWTTRSSQIYESKLLAWGSPMFHFGIIGIFVGHVVGLCIPKAVTEFFGISNHMYHLMAVIIGLAAAVACVGGLLILLYRRRTNSRVFGATTPGDKLMYLSLSLTILFGVLATLVHSTFGEYDYREGVSVWFRNFWTLRPNAELMMSAPIFFQLHVLSALALFAIWPFTRLVHVFAAPIGYLNRPYIVYRSKDPRREAERRGWEKINY</sequence>
<dbReference type="AlphaFoldDB" id="A0A1X6X1V7"/>
<keyword evidence="10 21" id="KW-1133">Transmembrane helix</keyword>
<dbReference type="InterPro" id="IPR036197">
    <property type="entry name" value="NarG-like_sf"/>
</dbReference>
<evidence type="ECO:0000256" key="12">
    <source>
        <dbReference type="ARBA" id="ARBA00023004"/>
    </source>
</evidence>
<evidence type="ECO:0000256" key="17">
    <source>
        <dbReference type="ARBA" id="ARBA00061196"/>
    </source>
</evidence>
<dbReference type="GO" id="GO:0019645">
    <property type="term" value="P:anaerobic electron transport chain"/>
    <property type="evidence" value="ECO:0007669"/>
    <property type="project" value="TreeGrafter"/>
</dbReference>
<feature type="binding site" description="axial binding residue" evidence="20">
    <location>
        <position position="190"/>
    </location>
    <ligand>
        <name>heme b</name>
        <dbReference type="ChEBI" id="CHEBI:60344"/>
        <label>1</label>
    </ligand>
    <ligandPart>
        <name>Fe</name>
        <dbReference type="ChEBI" id="CHEBI:18248"/>
    </ligandPart>
</feature>
<dbReference type="GO" id="GO:0009055">
    <property type="term" value="F:electron transfer activity"/>
    <property type="evidence" value="ECO:0007669"/>
    <property type="project" value="TreeGrafter"/>
</dbReference>
<comment type="similarity">
    <text evidence="17">In the C-terminal section; belongs to the nitrate reductase gamma subunit family.</text>
</comment>
<dbReference type="InterPro" id="IPR051936">
    <property type="entry name" value="Heme-iron_electron_transfer"/>
</dbReference>
<comment type="similarity">
    <text evidence="18">In the N-terminal section; belongs to the nitrate reductase alpha subunit family.</text>
</comment>